<reference evidence="1 3" key="1">
    <citation type="submission" date="2009-09" db="EMBL/GenBank/DDBJ databases">
        <authorList>
            <person name="Qin X."/>
            <person name="Bachman B."/>
            <person name="Battles P."/>
            <person name="Bell A."/>
            <person name="Bess C."/>
            <person name="Bickham C."/>
            <person name="Chaboub L."/>
            <person name="Chen D."/>
            <person name="Coyle M."/>
            <person name="Deiros D.R."/>
            <person name="Dinh H."/>
            <person name="Forbes L."/>
            <person name="Fowler G."/>
            <person name="Francisco L."/>
            <person name="Fu Q."/>
            <person name="Gubbala S."/>
            <person name="Hale W."/>
            <person name="Han Y."/>
            <person name="Hemphill L."/>
            <person name="Highlander S.K."/>
            <person name="Hirani K."/>
            <person name="Hogues M."/>
            <person name="Jackson L."/>
            <person name="Jakkamsetti A."/>
            <person name="Javaid M."/>
            <person name="Jiang H."/>
            <person name="Korchina V."/>
            <person name="Kovar C."/>
            <person name="Lara F."/>
            <person name="Lee S."/>
            <person name="Mata R."/>
            <person name="Mathew T."/>
            <person name="Moen C."/>
            <person name="Morales K."/>
            <person name="Munidasa M."/>
            <person name="Nazareth L."/>
            <person name="Ngo R."/>
            <person name="Nguyen L."/>
            <person name="Okwuonu G."/>
            <person name="Ongeri F."/>
            <person name="Patil S."/>
            <person name="Petrosino J."/>
            <person name="Pham C."/>
            <person name="Pham P."/>
            <person name="Pu L.-L."/>
            <person name="Puazo M."/>
            <person name="Raj R."/>
            <person name="Reid J."/>
            <person name="Rouhana J."/>
            <person name="Saada N."/>
            <person name="Shang Y."/>
            <person name="Simmons D."/>
            <person name="Thornton R."/>
            <person name="Warren J."/>
            <person name="Weissenberger G."/>
            <person name="Zhang J."/>
            <person name="Zhang L."/>
            <person name="Zhou C."/>
            <person name="Zhu D."/>
            <person name="Muzny D."/>
            <person name="Worley K."/>
            <person name="Gibbs R."/>
        </authorList>
    </citation>
    <scope>NUCLEOTIDE SEQUENCE [LARGE SCALE GENOMIC DNA]</scope>
    <source>
        <strain evidence="1 3">DSM 16041</strain>
    </source>
</reference>
<name>C8P6G4_9LACO</name>
<evidence type="ECO:0000313" key="4">
    <source>
        <dbReference type="Proteomes" id="UP000051883"/>
    </source>
</evidence>
<dbReference type="EMBL" id="ACLL01000022">
    <property type="protein sequence ID" value="EEW53922.1"/>
    <property type="molecule type" value="Genomic_DNA"/>
</dbReference>
<organism evidence="1 3">
    <name type="scientific">Limosilactobacillus antri DSM 16041</name>
    <dbReference type="NCBI Taxonomy" id="525309"/>
    <lineage>
        <taxon>Bacteria</taxon>
        <taxon>Bacillati</taxon>
        <taxon>Bacillota</taxon>
        <taxon>Bacilli</taxon>
        <taxon>Lactobacillales</taxon>
        <taxon>Lactobacillaceae</taxon>
        <taxon>Limosilactobacillus</taxon>
    </lineage>
</organism>
<dbReference type="PATRIC" id="fig|525309.8.peg.46"/>
<sequence>MPLNQLEQNGQKNINITNNQGGTINLNIHDSSSQNYETEDLMAVQAFSKVYYQLLVTDVLVGGSAIIPANRSLLSNMVPIEIFNSCSELSDQGKEKLETFPAIVCRRNTEYYGKTSLSQSAWYCRITGVLVEENVIRVLFHSLGSFEQNKLGDQQNASCFGINTDCMLTDLNLTGWYVHKINIFNAFDKAGITVMPRPD</sequence>
<comment type="caution">
    <text evidence="1">The sequence shown here is derived from an EMBL/GenBank/DDBJ whole genome shotgun (WGS) entry which is preliminary data.</text>
</comment>
<evidence type="ECO:0000313" key="2">
    <source>
        <dbReference type="EMBL" id="KRK60851.1"/>
    </source>
</evidence>
<dbReference type="AlphaFoldDB" id="C8P6G4"/>
<keyword evidence="4" id="KW-1185">Reference proteome</keyword>
<accession>C8P6G4</accession>
<reference evidence="2 4" key="2">
    <citation type="journal article" date="2015" name="Genome Announc.">
        <title>Expanding the biotechnology potential of lactobacilli through comparative genomics of 213 strains and associated genera.</title>
        <authorList>
            <person name="Sun Z."/>
            <person name="Harris H.M."/>
            <person name="McCann A."/>
            <person name="Guo C."/>
            <person name="Argimon S."/>
            <person name="Zhang W."/>
            <person name="Yang X."/>
            <person name="Jeffery I.B."/>
            <person name="Cooney J.C."/>
            <person name="Kagawa T.F."/>
            <person name="Liu W."/>
            <person name="Song Y."/>
            <person name="Salvetti E."/>
            <person name="Wrobel A."/>
            <person name="Rasinkangas P."/>
            <person name="Parkhill J."/>
            <person name="Rea M.C."/>
            <person name="O'Sullivan O."/>
            <person name="Ritari J."/>
            <person name="Douillard F.P."/>
            <person name="Paul Ross R."/>
            <person name="Yang R."/>
            <person name="Briner A.E."/>
            <person name="Felis G.E."/>
            <person name="de Vos W.M."/>
            <person name="Barrangou R."/>
            <person name="Klaenhammer T.R."/>
            <person name="Caufield P.W."/>
            <person name="Cui Y."/>
            <person name="Zhang H."/>
            <person name="O'Toole P.W."/>
        </authorList>
    </citation>
    <scope>NUCLEOTIDE SEQUENCE [LARGE SCALE GENOMIC DNA]</scope>
    <source>
        <strain evidence="2 4">DSM 16041</strain>
    </source>
</reference>
<dbReference type="STRING" id="525309.HMPREF0494_0908"/>
<protein>
    <submittedName>
        <fullName evidence="1">Uncharacterized protein</fullName>
    </submittedName>
</protein>
<dbReference type="eggNOG" id="ENOG5033XH1">
    <property type="taxonomic scope" value="Bacteria"/>
</dbReference>
<gene>
    <name evidence="2" type="ORF">FC31_GL000042</name>
    <name evidence="1" type="ORF">HMPREF0494_0908</name>
</gene>
<dbReference type="HOGENOM" id="CLU_1370662_0_0_9"/>
<dbReference type="Proteomes" id="UP000051883">
    <property type="component" value="Unassembled WGS sequence"/>
</dbReference>
<dbReference type="Proteomes" id="UP000003675">
    <property type="component" value="Unassembled WGS sequence"/>
</dbReference>
<proteinExistence type="predicted"/>
<evidence type="ECO:0000313" key="1">
    <source>
        <dbReference type="EMBL" id="EEW53922.1"/>
    </source>
</evidence>
<dbReference type="EMBL" id="AZDK01000001">
    <property type="protein sequence ID" value="KRK60851.1"/>
    <property type="molecule type" value="Genomic_DNA"/>
</dbReference>
<evidence type="ECO:0000313" key="3">
    <source>
        <dbReference type="Proteomes" id="UP000003675"/>
    </source>
</evidence>